<dbReference type="GO" id="GO:0016787">
    <property type="term" value="F:hydrolase activity"/>
    <property type="evidence" value="ECO:0007669"/>
    <property type="project" value="UniProtKB-KW"/>
</dbReference>
<dbReference type="EMBL" id="BOPH01000113">
    <property type="protein sequence ID" value="GIJ73377.1"/>
    <property type="molecule type" value="Genomic_DNA"/>
</dbReference>
<dbReference type="Gene3D" id="3.40.50.1820">
    <property type="entry name" value="alpha/beta hydrolase"/>
    <property type="match status" value="1"/>
</dbReference>
<dbReference type="Proteomes" id="UP000635606">
    <property type="component" value="Unassembled WGS sequence"/>
</dbReference>
<dbReference type="InterPro" id="IPR049492">
    <property type="entry name" value="BD-FAE-like_dom"/>
</dbReference>
<dbReference type="Pfam" id="PF20434">
    <property type="entry name" value="BD-FAE"/>
    <property type="match status" value="1"/>
</dbReference>
<organism evidence="4 5">
    <name type="scientific">Virgisporangium ochraceum</name>
    <dbReference type="NCBI Taxonomy" id="65505"/>
    <lineage>
        <taxon>Bacteria</taxon>
        <taxon>Bacillati</taxon>
        <taxon>Actinomycetota</taxon>
        <taxon>Actinomycetes</taxon>
        <taxon>Micromonosporales</taxon>
        <taxon>Micromonosporaceae</taxon>
        <taxon>Virgisporangium</taxon>
    </lineage>
</organism>
<accession>A0A8J4EIL3</accession>
<proteinExistence type="inferred from homology"/>
<protein>
    <submittedName>
        <fullName evidence="4">Lipase</fullName>
    </submittedName>
</protein>
<dbReference type="InterPro" id="IPR050300">
    <property type="entry name" value="GDXG_lipolytic_enzyme"/>
</dbReference>
<dbReference type="PANTHER" id="PTHR48081">
    <property type="entry name" value="AB HYDROLASE SUPERFAMILY PROTEIN C4A8.06C"/>
    <property type="match status" value="1"/>
</dbReference>
<dbReference type="InterPro" id="IPR029058">
    <property type="entry name" value="AB_hydrolase_fold"/>
</dbReference>
<name>A0A8J4EIL3_9ACTN</name>
<keyword evidence="5" id="KW-1185">Reference proteome</keyword>
<evidence type="ECO:0000256" key="1">
    <source>
        <dbReference type="ARBA" id="ARBA00010515"/>
    </source>
</evidence>
<reference evidence="4" key="1">
    <citation type="submission" date="2021-01" db="EMBL/GenBank/DDBJ databases">
        <title>Whole genome shotgun sequence of Virgisporangium ochraceum NBRC 16418.</title>
        <authorList>
            <person name="Komaki H."/>
            <person name="Tamura T."/>
        </authorList>
    </citation>
    <scope>NUCLEOTIDE SEQUENCE</scope>
    <source>
        <strain evidence="4">NBRC 16418</strain>
    </source>
</reference>
<dbReference type="SUPFAM" id="SSF53474">
    <property type="entry name" value="alpha/beta-Hydrolases"/>
    <property type="match status" value="1"/>
</dbReference>
<evidence type="ECO:0000313" key="4">
    <source>
        <dbReference type="EMBL" id="GIJ73377.1"/>
    </source>
</evidence>
<dbReference type="PROSITE" id="PS01173">
    <property type="entry name" value="LIPASE_GDXG_HIS"/>
    <property type="match status" value="1"/>
</dbReference>
<dbReference type="InterPro" id="IPR002168">
    <property type="entry name" value="Lipase_GDXG_HIS_AS"/>
</dbReference>
<evidence type="ECO:0000313" key="5">
    <source>
        <dbReference type="Proteomes" id="UP000635606"/>
    </source>
</evidence>
<comment type="caution">
    <text evidence="4">The sequence shown here is derived from an EMBL/GenBank/DDBJ whole genome shotgun (WGS) entry which is preliminary data.</text>
</comment>
<comment type="similarity">
    <text evidence="1">Belongs to the 'GDXG' lipolytic enzyme family.</text>
</comment>
<sequence length="262" mass="27451">MIFEGGITYRTADDHDLRLDLLRPTEPAGPRPVVVYVHGGGWHEGDRGAGMHPWLNPLLAAHGFVTASVTYRLSGDAHWPAPLDDVMAAVCWLRAHVDTHGGDPDRIGLWGHSAGAHLAALTALRLPGHVRAVALSACPSDLRDERPGTGNEVDRLIGPAADRPGALVDASPVCHAHPAAPPFLIAHGTADTVVPIAHGQALRDALVRAGVEVAWTPVDGAPHEWADRPGPGPEDAGTFGAVALPFLRRHLQPAPVATPPGA</sequence>
<evidence type="ECO:0000259" key="3">
    <source>
        <dbReference type="Pfam" id="PF20434"/>
    </source>
</evidence>
<dbReference type="PANTHER" id="PTHR48081:SF13">
    <property type="entry name" value="ALPHA_BETA HYDROLASE"/>
    <property type="match status" value="1"/>
</dbReference>
<gene>
    <name evidence="4" type="ORF">Voc01_082940</name>
</gene>
<feature type="domain" description="BD-FAE-like" evidence="3">
    <location>
        <begin position="19"/>
        <end position="206"/>
    </location>
</feature>
<dbReference type="AlphaFoldDB" id="A0A8J4EIL3"/>
<keyword evidence="2" id="KW-0378">Hydrolase</keyword>
<evidence type="ECO:0000256" key="2">
    <source>
        <dbReference type="ARBA" id="ARBA00022801"/>
    </source>
</evidence>